<reference evidence="2" key="1">
    <citation type="submission" date="2022-03" db="EMBL/GenBank/DDBJ databases">
        <authorList>
            <person name="Martin H S."/>
        </authorList>
    </citation>
    <scope>NUCLEOTIDE SEQUENCE</scope>
</reference>
<evidence type="ECO:0000313" key="2">
    <source>
        <dbReference type="EMBL" id="CAH2044933.1"/>
    </source>
</evidence>
<name>A0ABN8I3H8_9NEOP</name>
<accession>A0ABN8I3H8</accession>
<proteinExistence type="predicted"/>
<gene>
    <name evidence="2" type="ORF">IPOD504_LOCUS4854</name>
</gene>
<feature type="signal peptide" evidence="1">
    <location>
        <begin position="1"/>
        <end position="19"/>
    </location>
</feature>
<dbReference type="EMBL" id="OW152828">
    <property type="protein sequence ID" value="CAH2044933.1"/>
    <property type="molecule type" value="Genomic_DNA"/>
</dbReference>
<keyword evidence="3" id="KW-1185">Reference proteome</keyword>
<dbReference type="Proteomes" id="UP000837857">
    <property type="component" value="Chromosome 16"/>
</dbReference>
<sequence>MNLLCILLTLFATFKSIASVSSLRATRLPRLIGGNEYIIELMQNAVYEMEEYGWWNFKLFDVSQVLDERMYNWHVSGTVNYTNGFVVSIEKIDLQNLFHSVTTRTVNDTVEWSAMVRSNLNLRDVRVGFDVTVNLDGKPEQKYTGVFTHSLITIQCLVFKNLNSNQYEVSSQVLSLSAGSGVRMIYLPENHVTQVVSRRYVPSNNWNSIRNWCNEIISPILLKSAEKIDFPRVCFGC</sequence>
<feature type="non-terminal residue" evidence="2">
    <location>
        <position position="1"/>
    </location>
</feature>
<evidence type="ECO:0000313" key="3">
    <source>
        <dbReference type="Proteomes" id="UP000837857"/>
    </source>
</evidence>
<feature type="chain" id="PRO_5045432126" evidence="1">
    <location>
        <begin position="20"/>
        <end position="237"/>
    </location>
</feature>
<organism evidence="2 3">
    <name type="scientific">Iphiclides podalirius</name>
    <name type="common">scarce swallowtail</name>
    <dbReference type="NCBI Taxonomy" id="110791"/>
    <lineage>
        <taxon>Eukaryota</taxon>
        <taxon>Metazoa</taxon>
        <taxon>Ecdysozoa</taxon>
        <taxon>Arthropoda</taxon>
        <taxon>Hexapoda</taxon>
        <taxon>Insecta</taxon>
        <taxon>Pterygota</taxon>
        <taxon>Neoptera</taxon>
        <taxon>Endopterygota</taxon>
        <taxon>Lepidoptera</taxon>
        <taxon>Glossata</taxon>
        <taxon>Ditrysia</taxon>
        <taxon>Papilionoidea</taxon>
        <taxon>Papilionidae</taxon>
        <taxon>Papilioninae</taxon>
        <taxon>Iphiclides</taxon>
    </lineage>
</organism>
<evidence type="ECO:0000256" key="1">
    <source>
        <dbReference type="SAM" id="SignalP"/>
    </source>
</evidence>
<keyword evidence="1" id="KW-0732">Signal</keyword>
<protein>
    <submittedName>
        <fullName evidence="2">Uncharacterized protein</fullName>
    </submittedName>
</protein>